<feature type="transmembrane region" description="Helical" evidence="10">
    <location>
        <begin position="66"/>
        <end position="84"/>
    </location>
</feature>
<dbReference type="InterPro" id="IPR004117">
    <property type="entry name" value="7tm6_olfct_rcpt"/>
</dbReference>
<dbReference type="GO" id="GO:0004984">
    <property type="term" value="F:olfactory receptor activity"/>
    <property type="evidence" value="ECO:0007669"/>
    <property type="project" value="InterPro"/>
</dbReference>
<feature type="transmembrane region" description="Helical" evidence="10">
    <location>
        <begin position="246"/>
        <end position="267"/>
    </location>
</feature>
<dbReference type="EMBL" id="CVRI01000058">
    <property type="protein sequence ID" value="CRL02770.1"/>
    <property type="molecule type" value="Genomic_DNA"/>
</dbReference>
<evidence type="ECO:0000256" key="6">
    <source>
        <dbReference type="ARBA" id="ARBA00022989"/>
    </source>
</evidence>
<keyword evidence="5 10" id="KW-0552">Olfaction</keyword>
<organism evidence="11 12">
    <name type="scientific">Clunio marinus</name>
    <dbReference type="NCBI Taxonomy" id="568069"/>
    <lineage>
        <taxon>Eukaryota</taxon>
        <taxon>Metazoa</taxon>
        <taxon>Ecdysozoa</taxon>
        <taxon>Arthropoda</taxon>
        <taxon>Hexapoda</taxon>
        <taxon>Insecta</taxon>
        <taxon>Pterygota</taxon>
        <taxon>Neoptera</taxon>
        <taxon>Endopterygota</taxon>
        <taxon>Diptera</taxon>
        <taxon>Nematocera</taxon>
        <taxon>Chironomoidea</taxon>
        <taxon>Chironomidae</taxon>
        <taxon>Clunio</taxon>
    </lineage>
</organism>
<evidence type="ECO:0000313" key="11">
    <source>
        <dbReference type="EMBL" id="CRL02770.1"/>
    </source>
</evidence>
<dbReference type="GO" id="GO:0005886">
    <property type="term" value="C:plasma membrane"/>
    <property type="evidence" value="ECO:0007669"/>
    <property type="project" value="UniProtKB-SubCell"/>
</dbReference>
<dbReference type="PANTHER" id="PTHR21137:SF35">
    <property type="entry name" value="ODORANT RECEPTOR 19A-RELATED"/>
    <property type="match status" value="1"/>
</dbReference>
<dbReference type="Pfam" id="PF02949">
    <property type="entry name" value="7tm_6"/>
    <property type="match status" value="1"/>
</dbReference>
<keyword evidence="6 10" id="KW-1133">Transmembrane helix</keyword>
<feature type="transmembrane region" description="Helical" evidence="10">
    <location>
        <begin position="183"/>
        <end position="205"/>
    </location>
</feature>
<dbReference type="OrthoDB" id="7548151at2759"/>
<evidence type="ECO:0000256" key="5">
    <source>
        <dbReference type="ARBA" id="ARBA00022725"/>
    </source>
</evidence>
<gene>
    <name evidence="11" type="primary">putative Odorant receptor 42a</name>
    <name evidence="11" type="ORF">CLUMA_CG016003</name>
</gene>
<feature type="transmembrane region" description="Helical" evidence="10">
    <location>
        <begin position="121"/>
        <end position="146"/>
    </location>
</feature>
<dbReference type="GO" id="GO:0005549">
    <property type="term" value="F:odorant binding"/>
    <property type="evidence" value="ECO:0007669"/>
    <property type="project" value="InterPro"/>
</dbReference>
<keyword evidence="2" id="KW-1003">Cell membrane</keyword>
<accession>A0A1J1ISR6</accession>
<feature type="transmembrane region" description="Helical" evidence="10">
    <location>
        <begin position="28"/>
        <end position="54"/>
    </location>
</feature>
<feature type="transmembrane region" description="Helical" evidence="10">
    <location>
        <begin position="273"/>
        <end position="293"/>
    </location>
</feature>
<evidence type="ECO:0000256" key="1">
    <source>
        <dbReference type="ARBA" id="ARBA00004651"/>
    </source>
</evidence>
<keyword evidence="8 10" id="KW-0675">Receptor</keyword>
<comment type="caution">
    <text evidence="10">Lacks conserved residue(s) required for the propagation of feature annotation.</text>
</comment>
<evidence type="ECO:0000256" key="7">
    <source>
        <dbReference type="ARBA" id="ARBA00023136"/>
    </source>
</evidence>
<keyword evidence="9 10" id="KW-0807">Transducer</keyword>
<sequence length="373" mass="43331">MDAELYKPFRLSLFFFKRLGMWQDGEQTWTYFVCGYLFHFVFVYLYIFGQVIYLINSADLLDFAEAFVLTTTFVAQAFKSYNFFMKLKRIKRSMENINNLLEKTDHETNFGRKLIRQEVSLCYKVYLIFWSSAIVTVISGAFAPVLSSKSPYKVWFPFDTNKETNEVGFWISSYYLVFNSIPISTLDITLDTFPVIFMAFAIGFLRELSERLKKIRNNHELVQCVVIHKEVKLFIKDIHDNFAEAIFFQGIMSSLTLCTGVFTMSVTENLTQLIRIITFLIPMLLEIFLPCYFGNELSIASSTLTTSIFQSNWIDGDMTFKRALMIFTECNRKELKITSLGLFDVNIATFSSIGRSAYSVFNVLKQSTNRNSY</sequence>
<dbReference type="AlphaFoldDB" id="A0A1J1ISR6"/>
<dbReference type="GO" id="GO:0007165">
    <property type="term" value="P:signal transduction"/>
    <property type="evidence" value="ECO:0007669"/>
    <property type="project" value="UniProtKB-KW"/>
</dbReference>
<dbReference type="PANTHER" id="PTHR21137">
    <property type="entry name" value="ODORANT RECEPTOR"/>
    <property type="match status" value="1"/>
</dbReference>
<keyword evidence="7 10" id="KW-0472">Membrane</keyword>
<dbReference type="Proteomes" id="UP000183832">
    <property type="component" value="Unassembled WGS sequence"/>
</dbReference>
<evidence type="ECO:0000256" key="4">
    <source>
        <dbReference type="ARBA" id="ARBA00022692"/>
    </source>
</evidence>
<reference evidence="11 12" key="1">
    <citation type="submission" date="2015-04" db="EMBL/GenBank/DDBJ databases">
        <authorList>
            <person name="Syromyatnikov M.Y."/>
            <person name="Popov V.N."/>
        </authorList>
    </citation>
    <scope>NUCLEOTIDE SEQUENCE [LARGE SCALE GENOMIC DNA]</scope>
</reference>
<keyword evidence="4 10" id="KW-0812">Transmembrane</keyword>
<keyword evidence="3 10" id="KW-0716">Sensory transduction</keyword>
<evidence type="ECO:0000256" key="10">
    <source>
        <dbReference type="RuleBase" id="RU351113"/>
    </source>
</evidence>
<evidence type="ECO:0000256" key="2">
    <source>
        <dbReference type="ARBA" id="ARBA00022475"/>
    </source>
</evidence>
<keyword evidence="12" id="KW-1185">Reference proteome</keyword>
<evidence type="ECO:0000256" key="3">
    <source>
        <dbReference type="ARBA" id="ARBA00022606"/>
    </source>
</evidence>
<comment type="similarity">
    <text evidence="10">Belongs to the insect chemoreceptor superfamily. Heteromeric odorant receptor channel (TC 1.A.69) family.</text>
</comment>
<name>A0A1J1ISR6_9DIPT</name>
<comment type="subcellular location">
    <subcellularLocation>
        <location evidence="1 10">Cell membrane</location>
        <topology evidence="1 10">Multi-pass membrane protein</topology>
    </subcellularLocation>
</comment>
<dbReference type="STRING" id="568069.A0A1J1ISR6"/>
<evidence type="ECO:0000256" key="8">
    <source>
        <dbReference type="ARBA" id="ARBA00023170"/>
    </source>
</evidence>
<evidence type="ECO:0000313" key="12">
    <source>
        <dbReference type="Proteomes" id="UP000183832"/>
    </source>
</evidence>
<evidence type="ECO:0000256" key="9">
    <source>
        <dbReference type="ARBA" id="ARBA00023224"/>
    </source>
</evidence>
<protein>
    <recommendedName>
        <fullName evidence="10">Odorant receptor</fullName>
    </recommendedName>
</protein>
<proteinExistence type="inferred from homology"/>